<dbReference type="RefSeq" id="WP_073302563.1">
    <property type="nucleotide sequence ID" value="NZ_FRAW01000003.1"/>
</dbReference>
<evidence type="ECO:0000256" key="2">
    <source>
        <dbReference type="ARBA" id="ARBA00008239"/>
    </source>
</evidence>
<evidence type="ECO:0000256" key="4">
    <source>
        <dbReference type="ARBA" id="ARBA00022741"/>
    </source>
</evidence>
<dbReference type="InterPro" id="IPR019805">
    <property type="entry name" value="Heat_shock_protein_90_CS"/>
</dbReference>
<dbReference type="InterPro" id="IPR001404">
    <property type="entry name" value="Hsp90_fam"/>
</dbReference>
<dbReference type="InterPro" id="IPR037196">
    <property type="entry name" value="HSP90_C"/>
</dbReference>
<organism evidence="11 12">
    <name type="scientific">Fibrobacter intestinalis</name>
    <dbReference type="NCBI Taxonomy" id="28122"/>
    <lineage>
        <taxon>Bacteria</taxon>
        <taxon>Pseudomonadati</taxon>
        <taxon>Fibrobacterota</taxon>
        <taxon>Fibrobacteria</taxon>
        <taxon>Fibrobacterales</taxon>
        <taxon>Fibrobacteraceae</taxon>
        <taxon>Fibrobacter</taxon>
    </lineage>
</organism>
<gene>
    <name evidence="8" type="primary">htpG</name>
    <name evidence="11" type="ORF">SAMN05720469_103177</name>
</gene>
<dbReference type="Gene3D" id="3.30.565.10">
    <property type="entry name" value="Histidine kinase-like ATPase, C-terminal domain"/>
    <property type="match status" value="1"/>
</dbReference>
<evidence type="ECO:0000259" key="10">
    <source>
        <dbReference type="SMART" id="SM00387"/>
    </source>
</evidence>
<feature type="region of interest" description="A; substrate-binding" evidence="8">
    <location>
        <begin position="1"/>
        <end position="338"/>
    </location>
</feature>
<dbReference type="SMART" id="SM00387">
    <property type="entry name" value="HATPase_c"/>
    <property type="match status" value="1"/>
</dbReference>
<evidence type="ECO:0000313" key="11">
    <source>
        <dbReference type="EMBL" id="SHK29777.1"/>
    </source>
</evidence>
<reference evidence="12" key="1">
    <citation type="submission" date="2016-11" db="EMBL/GenBank/DDBJ databases">
        <authorList>
            <person name="Varghese N."/>
            <person name="Submissions S."/>
        </authorList>
    </citation>
    <scope>NUCLEOTIDE SEQUENCE [LARGE SCALE GENOMIC DNA]</scope>
    <source>
        <strain evidence="12">UWOS</strain>
    </source>
</reference>
<dbReference type="PROSITE" id="PS00298">
    <property type="entry name" value="HSP90"/>
    <property type="match status" value="1"/>
</dbReference>
<dbReference type="CDD" id="cd16927">
    <property type="entry name" value="HATPase_Hsp90-like"/>
    <property type="match status" value="1"/>
</dbReference>
<comment type="subcellular location">
    <subcellularLocation>
        <location evidence="1 8">Cytoplasm</location>
    </subcellularLocation>
</comment>
<dbReference type="FunFam" id="3.30.565.10:FF:000009">
    <property type="entry name" value="Molecular chaperone HtpG"/>
    <property type="match status" value="1"/>
</dbReference>
<keyword evidence="5 8" id="KW-0067">ATP-binding</keyword>
<evidence type="ECO:0000256" key="5">
    <source>
        <dbReference type="ARBA" id="ARBA00022840"/>
    </source>
</evidence>
<evidence type="ECO:0000256" key="1">
    <source>
        <dbReference type="ARBA" id="ARBA00004496"/>
    </source>
</evidence>
<dbReference type="PANTHER" id="PTHR11528">
    <property type="entry name" value="HEAT SHOCK PROTEIN 90 FAMILY MEMBER"/>
    <property type="match status" value="1"/>
</dbReference>
<keyword evidence="12" id="KW-1185">Reference proteome</keyword>
<dbReference type="SUPFAM" id="SSF55874">
    <property type="entry name" value="ATPase domain of HSP90 chaperone/DNA topoisomerase II/histidine kinase"/>
    <property type="match status" value="1"/>
</dbReference>
<dbReference type="NCBIfam" id="NF003555">
    <property type="entry name" value="PRK05218.1"/>
    <property type="match status" value="1"/>
</dbReference>
<sequence length="627" mass="71779">MATEKKEFQTEVQDLLHLMIHSLYSNKEIFLRELISNAADALDKRRFLSLSDASLLPVGTQLQIDLSVNSTNKTLTVEDNGIGMNKEDLISCLGTIARSGTKHFVQNLKDADKSSVDLIGQFGVGFYSAFMVANKVEVLSRKAGEESGYLWSSDGTGSYEISDMPKQEVGTKITLYLKDGEDFQEFSSEWSVESIVRKYSEFVSYGIFLHHEPTKNDKGEMETKEPTRLNDKPALWRQSEKEISEQQYKDFYATVSHEGGEPLAWKHSHAEGSQEFWTLTYIPSKAPFNIWQNDRINGLKLYVKKVFIMDDCKDLLPPWLRFVRGVVDSEDLPLNVSREILQSNKIITTIRKRVIKDVLDKLSEMQTQNREKYEAWWKELGMVLKEGFYMNWEHLDELKKLTLFKSTKSGDKFTSLEEYVKNMPKEQKEIYFLIGENKEAISASPILEAYKNKNFEVLLLSDPIDEFMMNALTEFEGKKFHDISRGDVDFEKTEEEKKSEEASKAEYKDLCSELQKILDANIKEVRVSSRLKDSPCCLVTDEAAMSHHMERMMAAMGQGVTKSKRILEINPNHPICKMLKDKTANKEALEDWPKALYGQAVLAEGSQLENPGEYVQAITKLLSAQIH</sequence>
<dbReference type="Pfam" id="PF13589">
    <property type="entry name" value="HATPase_c_3"/>
    <property type="match status" value="1"/>
</dbReference>
<dbReference type="Proteomes" id="UP000184275">
    <property type="component" value="Unassembled WGS sequence"/>
</dbReference>
<dbReference type="Pfam" id="PF00183">
    <property type="entry name" value="HSP90"/>
    <property type="match status" value="1"/>
</dbReference>
<dbReference type="SUPFAM" id="SSF54211">
    <property type="entry name" value="Ribosomal protein S5 domain 2-like"/>
    <property type="match status" value="1"/>
</dbReference>
<comment type="similarity">
    <text evidence="2 8">Belongs to the heat shock protein 90 family.</text>
</comment>
<evidence type="ECO:0000256" key="9">
    <source>
        <dbReference type="PIRSR" id="PIRSR002583-1"/>
    </source>
</evidence>
<feature type="binding site" evidence="9">
    <location>
        <position position="79"/>
    </location>
    <ligand>
        <name>ATP</name>
        <dbReference type="ChEBI" id="CHEBI:30616"/>
    </ligand>
</feature>
<feature type="binding site" evidence="9">
    <location>
        <position position="33"/>
    </location>
    <ligand>
        <name>ATP</name>
        <dbReference type="ChEBI" id="CHEBI:30616"/>
    </ligand>
</feature>
<keyword evidence="4 8" id="KW-0547">Nucleotide-binding</keyword>
<dbReference type="GO" id="GO:0016887">
    <property type="term" value="F:ATP hydrolysis activity"/>
    <property type="evidence" value="ECO:0007669"/>
    <property type="project" value="InterPro"/>
</dbReference>
<dbReference type="GO" id="GO:0005524">
    <property type="term" value="F:ATP binding"/>
    <property type="evidence" value="ECO:0007669"/>
    <property type="project" value="UniProtKB-UniRule"/>
</dbReference>
<dbReference type="PIRSF" id="PIRSF002583">
    <property type="entry name" value="Hsp90"/>
    <property type="match status" value="1"/>
</dbReference>
<dbReference type="Gene3D" id="3.30.230.80">
    <property type="match status" value="1"/>
</dbReference>
<dbReference type="EMBL" id="FRAW01000003">
    <property type="protein sequence ID" value="SHK29777.1"/>
    <property type="molecule type" value="Genomic_DNA"/>
</dbReference>
<dbReference type="Gene3D" id="1.20.120.790">
    <property type="entry name" value="Heat shock protein 90, C-terminal domain"/>
    <property type="match status" value="1"/>
</dbReference>
<comment type="caution">
    <text evidence="8">Lacks conserved residue(s) required for the propagation of feature annotation.</text>
</comment>
<protein>
    <recommendedName>
        <fullName evidence="8">Chaperone protein HtpG</fullName>
    </recommendedName>
    <alternativeName>
        <fullName evidence="8">Heat shock protein HtpG</fullName>
    </alternativeName>
    <alternativeName>
        <fullName evidence="8">High temperature protein G</fullName>
    </alternativeName>
</protein>
<dbReference type="GO" id="GO:0140662">
    <property type="term" value="F:ATP-dependent protein folding chaperone"/>
    <property type="evidence" value="ECO:0007669"/>
    <property type="project" value="InterPro"/>
</dbReference>
<feature type="binding site" evidence="9">
    <location>
        <begin position="99"/>
        <end position="100"/>
    </location>
    <ligand>
        <name>ATP</name>
        <dbReference type="ChEBI" id="CHEBI:30616"/>
    </ligand>
</feature>
<feature type="domain" description="Histidine kinase/HSP90-like ATPase" evidence="10">
    <location>
        <begin position="26"/>
        <end position="181"/>
    </location>
</feature>
<feature type="region of interest" description="C" evidence="8">
    <location>
        <begin position="552"/>
        <end position="627"/>
    </location>
</feature>
<evidence type="ECO:0000313" key="12">
    <source>
        <dbReference type="Proteomes" id="UP000184275"/>
    </source>
</evidence>
<dbReference type="GO" id="GO:0005737">
    <property type="term" value="C:cytoplasm"/>
    <property type="evidence" value="ECO:0007669"/>
    <property type="project" value="UniProtKB-SubCell"/>
</dbReference>
<dbReference type="InterPro" id="IPR003594">
    <property type="entry name" value="HATPase_dom"/>
</dbReference>
<dbReference type="GO" id="GO:0051082">
    <property type="term" value="F:unfolded protein binding"/>
    <property type="evidence" value="ECO:0007669"/>
    <property type="project" value="UniProtKB-UniRule"/>
</dbReference>
<comment type="function">
    <text evidence="8">Molecular chaperone. Has ATPase activity.</text>
</comment>
<feature type="binding site" evidence="9">
    <location>
        <begin position="121"/>
        <end position="126"/>
    </location>
    <ligand>
        <name>ATP</name>
        <dbReference type="ChEBI" id="CHEBI:30616"/>
    </ligand>
</feature>
<dbReference type="HAMAP" id="MF_00505">
    <property type="entry name" value="HSP90"/>
    <property type="match status" value="1"/>
</dbReference>
<evidence type="ECO:0000256" key="8">
    <source>
        <dbReference type="HAMAP-Rule" id="MF_00505"/>
    </source>
</evidence>
<keyword evidence="3 8" id="KW-0963">Cytoplasm</keyword>
<dbReference type="PRINTS" id="PR00775">
    <property type="entry name" value="HEATSHOCK90"/>
</dbReference>
<keyword evidence="7 8" id="KW-0143">Chaperone</keyword>
<evidence type="ECO:0000256" key="6">
    <source>
        <dbReference type="ARBA" id="ARBA00023016"/>
    </source>
</evidence>
<evidence type="ECO:0000256" key="7">
    <source>
        <dbReference type="ARBA" id="ARBA00023186"/>
    </source>
</evidence>
<proteinExistence type="inferred from homology"/>
<keyword evidence="6 8" id="KW-0346">Stress response</keyword>
<dbReference type="InterPro" id="IPR036890">
    <property type="entry name" value="HATPase_C_sf"/>
</dbReference>
<dbReference type="AlphaFoldDB" id="A0A1M6RBR2"/>
<dbReference type="Gene3D" id="3.40.50.11260">
    <property type="match status" value="1"/>
</dbReference>
<feature type="binding site" evidence="9">
    <location>
        <position position="84"/>
    </location>
    <ligand>
        <name>ATP</name>
        <dbReference type="ChEBI" id="CHEBI:30616"/>
    </ligand>
</feature>
<dbReference type="InterPro" id="IPR020568">
    <property type="entry name" value="Ribosomal_Su5_D2-typ_SF"/>
</dbReference>
<comment type="subunit">
    <text evidence="8">Homodimer.</text>
</comment>
<feature type="binding site" evidence="9">
    <location>
        <position position="171"/>
    </location>
    <ligand>
        <name>ATP</name>
        <dbReference type="ChEBI" id="CHEBI:30616"/>
    </ligand>
</feature>
<evidence type="ECO:0000256" key="3">
    <source>
        <dbReference type="ARBA" id="ARBA00022490"/>
    </source>
</evidence>
<dbReference type="SUPFAM" id="SSF110942">
    <property type="entry name" value="HSP90 C-terminal domain"/>
    <property type="match status" value="1"/>
</dbReference>
<dbReference type="InterPro" id="IPR020575">
    <property type="entry name" value="Hsp90_N"/>
</dbReference>
<name>A0A1M6RBR2_9BACT</name>
<feature type="binding site" evidence="9">
    <location>
        <position position="338"/>
    </location>
    <ligand>
        <name>ATP</name>
        <dbReference type="ChEBI" id="CHEBI:30616"/>
    </ligand>
</feature>
<feature type="binding site" evidence="9">
    <location>
        <position position="37"/>
    </location>
    <ligand>
        <name>ATP</name>
        <dbReference type="ChEBI" id="CHEBI:30616"/>
    </ligand>
</feature>
<accession>A0A1M6RBR2</accession>